<keyword evidence="3" id="KW-1185">Reference proteome</keyword>
<feature type="region of interest" description="Disordered" evidence="1">
    <location>
        <begin position="200"/>
        <end position="273"/>
    </location>
</feature>
<evidence type="ECO:0000256" key="1">
    <source>
        <dbReference type="SAM" id="MobiDB-lite"/>
    </source>
</evidence>
<organism evidence="2 3">
    <name type="scientific">Tanacetum coccineum</name>
    <dbReference type="NCBI Taxonomy" id="301880"/>
    <lineage>
        <taxon>Eukaryota</taxon>
        <taxon>Viridiplantae</taxon>
        <taxon>Streptophyta</taxon>
        <taxon>Embryophyta</taxon>
        <taxon>Tracheophyta</taxon>
        <taxon>Spermatophyta</taxon>
        <taxon>Magnoliopsida</taxon>
        <taxon>eudicotyledons</taxon>
        <taxon>Gunneridae</taxon>
        <taxon>Pentapetalae</taxon>
        <taxon>asterids</taxon>
        <taxon>campanulids</taxon>
        <taxon>Asterales</taxon>
        <taxon>Asteraceae</taxon>
        <taxon>Asteroideae</taxon>
        <taxon>Anthemideae</taxon>
        <taxon>Anthemidinae</taxon>
        <taxon>Tanacetum</taxon>
    </lineage>
</organism>
<sequence>MVTVATDSCMLLISDGTDGTVPSLVGCHYGSIFCIPQRPSCCSLLFTAFAEPESTQLSLSKACIKSTSDWVGDTSKSVKESNLDSAIKDVRAIKYKMSKSKERCMAYFRSLHSHLQVLYKEDLKGTHIEHGFKRAFMSLFGQDVDTFTSTMLLNFQKFIDSQFYLDYDSQMTDKYIVEYTGIEVKHFRDTLLQHMGNVKKSVAERTQSSGTESEVQDDNNRSGNDTNDDGKQHTEQPEIINEGRVDQYPEQRQVKSPMLDSSPNNQTTDYSKQSLESKNILLKKTVAQFQKDFSRMEAHCIALEIKYQNQALKSGQHGQILNETSNKVKIKKEIDVLETMNIELEHSVAKLGKKNETLKKHYKDLYDSIKITRSKTIEHTTSLLANNADLKAQIQEKVFAIVALKNELKKLKGNSVDTKFSTTSVLGKPALQSLKNQSVVRQPNAFKSERPQSSKPRLPPKLM</sequence>
<protein>
    <submittedName>
        <fullName evidence="2">Uncharacterized protein</fullName>
    </submittedName>
</protein>
<reference evidence="2" key="1">
    <citation type="journal article" date="2022" name="Int. J. Mol. Sci.">
        <title>Draft Genome of Tanacetum Coccineum: Genomic Comparison of Closely Related Tanacetum-Family Plants.</title>
        <authorList>
            <person name="Yamashiro T."/>
            <person name="Shiraishi A."/>
            <person name="Nakayama K."/>
            <person name="Satake H."/>
        </authorList>
    </citation>
    <scope>NUCLEOTIDE SEQUENCE</scope>
</reference>
<evidence type="ECO:0000313" key="2">
    <source>
        <dbReference type="EMBL" id="GJS70207.1"/>
    </source>
</evidence>
<feature type="region of interest" description="Disordered" evidence="1">
    <location>
        <begin position="437"/>
        <end position="463"/>
    </location>
</feature>
<comment type="caution">
    <text evidence="2">The sequence shown here is derived from an EMBL/GenBank/DDBJ whole genome shotgun (WGS) entry which is preliminary data.</text>
</comment>
<proteinExistence type="predicted"/>
<dbReference type="Proteomes" id="UP001151760">
    <property type="component" value="Unassembled WGS sequence"/>
</dbReference>
<feature type="compositionally biased region" description="Basic and acidic residues" evidence="1">
    <location>
        <begin position="228"/>
        <end position="253"/>
    </location>
</feature>
<dbReference type="EMBL" id="BQNB010009918">
    <property type="protein sequence ID" value="GJS70207.1"/>
    <property type="molecule type" value="Genomic_DNA"/>
</dbReference>
<accession>A0ABQ4XZ28</accession>
<reference evidence="2" key="2">
    <citation type="submission" date="2022-01" db="EMBL/GenBank/DDBJ databases">
        <authorList>
            <person name="Yamashiro T."/>
            <person name="Shiraishi A."/>
            <person name="Satake H."/>
            <person name="Nakayama K."/>
        </authorList>
    </citation>
    <scope>NUCLEOTIDE SEQUENCE</scope>
</reference>
<gene>
    <name evidence="2" type="ORF">Tco_0703048</name>
</gene>
<name>A0ABQ4XZ28_9ASTR</name>
<feature type="compositionally biased region" description="Polar residues" evidence="1">
    <location>
        <begin position="204"/>
        <end position="213"/>
    </location>
</feature>
<evidence type="ECO:0000313" key="3">
    <source>
        <dbReference type="Proteomes" id="UP001151760"/>
    </source>
</evidence>
<feature type="compositionally biased region" description="Polar residues" evidence="1">
    <location>
        <begin position="259"/>
        <end position="273"/>
    </location>
</feature>